<gene>
    <name evidence="1" type="ORF">HOLDEFILI_01063</name>
</gene>
<proteinExistence type="predicted"/>
<reference evidence="1 2" key="2">
    <citation type="submission" date="2009-02" db="EMBL/GenBank/DDBJ databases">
        <title>Draft genome sequence of Holdemania filiformis DSM 12042.</title>
        <authorList>
            <person name="Sudarsanam P."/>
            <person name="Ley R."/>
            <person name="Guruge J."/>
            <person name="Turnbaugh P.J."/>
            <person name="Mahowald M."/>
            <person name="Liep D."/>
            <person name="Gordon J."/>
        </authorList>
    </citation>
    <scope>NUCLEOTIDE SEQUENCE [LARGE SCALE GENOMIC DNA]</scope>
    <source>
        <strain evidence="1 2">DSM 12042</strain>
    </source>
</reference>
<dbReference type="STRING" id="545696.HOLDEFILI_01063"/>
<evidence type="ECO:0000313" key="1">
    <source>
        <dbReference type="EMBL" id="EEF68777.1"/>
    </source>
</evidence>
<organism evidence="1 2">
    <name type="scientific">Holdemania filiformis DSM 12042</name>
    <dbReference type="NCBI Taxonomy" id="545696"/>
    <lineage>
        <taxon>Bacteria</taxon>
        <taxon>Bacillati</taxon>
        <taxon>Bacillota</taxon>
        <taxon>Erysipelotrichia</taxon>
        <taxon>Erysipelotrichales</taxon>
        <taxon>Erysipelotrichaceae</taxon>
        <taxon>Holdemania</taxon>
    </lineage>
</organism>
<evidence type="ECO:0000313" key="2">
    <source>
        <dbReference type="Proteomes" id="UP000005950"/>
    </source>
</evidence>
<name>B9Y5I1_9FIRM</name>
<dbReference type="EMBL" id="ACCF01000059">
    <property type="protein sequence ID" value="EEF68777.1"/>
    <property type="molecule type" value="Genomic_DNA"/>
</dbReference>
<reference evidence="1 2" key="1">
    <citation type="submission" date="2008-12" db="EMBL/GenBank/DDBJ databases">
        <authorList>
            <person name="Fulton L."/>
            <person name="Clifton S."/>
            <person name="Fulton B."/>
            <person name="Xu J."/>
            <person name="Minx P."/>
            <person name="Pepin K.H."/>
            <person name="Johnson M."/>
            <person name="Bhonagiri V."/>
            <person name="Nash W.E."/>
            <person name="Mardis E.R."/>
            <person name="Wilson R.K."/>
        </authorList>
    </citation>
    <scope>NUCLEOTIDE SEQUENCE [LARGE SCALE GENOMIC DNA]</scope>
    <source>
        <strain evidence="1 2">DSM 12042</strain>
    </source>
</reference>
<comment type="caution">
    <text evidence="1">The sequence shown here is derived from an EMBL/GenBank/DDBJ whole genome shotgun (WGS) entry which is preliminary data.</text>
</comment>
<sequence>MTYEIKPTVNLFLDLNPEGSTAGINFIFFLDSKKSGAQSRFFSSFRL</sequence>
<dbReference type="Proteomes" id="UP000005950">
    <property type="component" value="Unassembled WGS sequence"/>
</dbReference>
<protein>
    <submittedName>
        <fullName evidence="1">Uncharacterized protein</fullName>
    </submittedName>
</protein>
<accession>B9Y5I1</accession>
<dbReference type="AlphaFoldDB" id="B9Y5I1"/>
<dbReference type="HOGENOM" id="CLU_3168953_0_0_9"/>